<dbReference type="EMBL" id="JBBMFC010000051">
    <property type="protein sequence ID" value="MEQ2580142.1"/>
    <property type="molecule type" value="Genomic_DNA"/>
</dbReference>
<feature type="transmembrane region" description="Helical" evidence="1">
    <location>
        <begin position="53"/>
        <end position="73"/>
    </location>
</feature>
<keyword evidence="1" id="KW-0472">Membrane</keyword>
<proteinExistence type="predicted"/>
<dbReference type="Pfam" id="PF06496">
    <property type="entry name" value="DUF1097"/>
    <property type="match status" value="1"/>
</dbReference>
<protein>
    <submittedName>
        <fullName evidence="2">DUF1097 domain-containing protein</fullName>
    </submittedName>
</protein>
<gene>
    <name evidence="2" type="ORF">WMO62_15145</name>
</gene>
<organism evidence="2 3">
    <name type="scientific">Hominiventricola aquisgranensis</name>
    <dbReference type="NCBI Taxonomy" id="3133164"/>
    <lineage>
        <taxon>Bacteria</taxon>
        <taxon>Bacillati</taxon>
        <taxon>Bacillota</taxon>
        <taxon>Clostridia</taxon>
        <taxon>Lachnospirales</taxon>
        <taxon>Lachnospiraceae</taxon>
        <taxon>Hominiventricola</taxon>
    </lineage>
</organism>
<keyword evidence="1" id="KW-0812">Transmembrane</keyword>
<comment type="caution">
    <text evidence="2">The sequence shown here is derived from an EMBL/GenBank/DDBJ whole genome shotgun (WGS) entry which is preliminary data.</text>
</comment>
<reference evidence="2 3" key="1">
    <citation type="submission" date="2024-03" db="EMBL/GenBank/DDBJ databases">
        <title>Human intestinal bacterial collection.</title>
        <authorList>
            <person name="Pauvert C."/>
            <person name="Hitch T.C.A."/>
            <person name="Clavel T."/>
        </authorList>
    </citation>
    <scope>NUCLEOTIDE SEQUENCE [LARGE SCALE GENOMIC DNA]</scope>
    <source>
        <strain evidence="2 3">CLA-AA-H78B</strain>
    </source>
</reference>
<sequence length="159" mass="16825">MKRLFATGVCAGGIAAIMTELSGPIGMISWVFFIAMLSYYASGCGLDGFKRSLATNCAGVFWGWLILTLSTIIPGRFSLGISVLLIVIAMCMVAKIHLLSFVSGAFVGCSCFFGTEFNAKGVLYALVIGNVAAYISDLLARKLGDVLEGTGKNEVETNE</sequence>
<feature type="transmembrane region" description="Helical" evidence="1">
    <location>
        <begin position="25"/>
        <end position="41"/>
    </location>
</feature>
<feature type="transmembrane region" description="Helical" evidence="1">
    <location>
        <begin position="121"/>
        <end position="140"/>
    </location>
</feature>
<evidence type="ECO:0000313" key="2">
    <source>
        <dbReference type="EMBL" id="MEQ2580142.1"/>
    </source>
</evidence>
<keyword evidence="3" id="KW-1185">Reference proteome</keyword>
<feature type="transmembrane region" description="Helical" evidence="1">
    <location>
        <begin position="79"/>
        <end position="109"/>
    </location>
</feature>
<accession>A0ABV1I4M2</accession>
<dbReference type="RefSeq" id="WP_349145207.1">
    <property type="nucleotide sequence ID" value="NZ_JBBMFC010000051.1"/>
</dbReference>
<evidence type="ECO:0000313" key="3">
    <source>
        <dbReference type="Proteomes" id="UP001470288"/>
    </source>
</evidence>
<keyword evidence="1" id="KW-1133">Transmembrane helix</keyword>
<dbReference type="Proteomes" id="UP001470288">
    <property type="component" value="Unassembled WGS sequence"/>
</dbReference>
<name>A0ABV1I4M2_9FIRM</name>
<evidence type="ECO:0000256" key="1">
    <source>
        <dbReference type="SAM" id="Phobius"/>
    </source>
</evidence>
<dbReference type="InterPro" id="IPR009476">
    <property type="entry name" value="DUF1097"/>
</dbReference>